<evidence type="ECO:0000256" key="1">
    <source>
        <dbReference type="SAM" id="Coils"/>
    </source>
</evidence>
<reference evidence="3" key="1">
    <citation type="submission" date="2020-05" db="EMBL/GenBank/DDBJ databases">
        <title>Phylogenomic resolution of chytrid fungi.</title>
        <authorList>
            <person name="Stajich J.E."/>
            <person name="Amses K."/>
            <person name="Simmons R."/>
            <person name="Seto K."/>
            <person name="Myers J."/>
            <person name="Bonds A."/>
            <person name="Quandt C.A."/>
            <person name="Barry K."/>
            <person name="Liu P."/>
            <person name="Grigoriev I."/>
            <person name="Longcore J.E."/>
            <person name="James T.Y."/>
        </authorList>
    </citation>
    <scope>NUCLEOTIDE SEQUENCE</scope>
    <source>
        <strain evidence="3">JEL0318</strain>
    </source>
</reference>
<dbReference type="EMBL" id="JADGJD010001199">
    <property type="protein sequence ID" value="KAJ3046000.1"/>
    <property type="molecule type" value="Genomic_DNA"/>
</dbReference>
<evidence type="ECO:0000313" key="3">
    <source>
        <dbReference type="EMBL" id="KAJ3046000.1"/>
    </source>
</evidence>
<proteinExistence type="predicted"/>
<feature type="region of interest" description="Disordered" evidence="2">
    <location>
        <begin position="127"/>
        <end position="196"/>
    </location>
</feature>
<evidence type="ECO:0000256" key="2">
    <source>
        <dbReference type="SAM" id="MobiDB-lite"/>
    </source>
</evidence>
<name>A0AAD5S4X3_9FUNG</name>
<gene>
    <name evidence="3" type="ORF">HK097_001016</name>
</gene>
<comment type="caution">
    <text evidence="3">The sequence shown here is derived from an EMBL/GenBank/DDBJ whole genome shotgun (WGS) entry which is preliminary data.</text>
</comment>
<feature type="compositionally biased region" description="Acidic residues" evidence="2">
    <location>
        <begin position="178"/>
        <end position="187"/>
    </location>
</feature>
<keyword evidence="1" id="KW-0175">Coiled coil</keyword>
<keyword evidence="4" id="KW-1185">Reference proteome</keyword>
<organism evidence="3 4">
    <name type="scientific">Rhizophlyctis rosea</name>
    <dbReference type="NCBI Taxonomy" id="64517"/>
    <lineage>
        <taxon>Eukaryota</taxon>
        <taxon>Fungi</taxon>
        <taxon>Fungi incertae sedis</taxon>
        <taxon>Chytridiomycota</taxon>
        <taxon>Chytridiomycota incertae sedis</taxon>
        <taxon>Chytridiomycetes</taxon>
        <taxon>Rhizophlyctidales</taxon>
        <taxon>Rhizophlyctidaceae</taxon>
        <taxon>Rhizophlyctis</taxon>
    </lineage>
</organism>
<feature type="compositionally biased region" description="Low complexity" evidence="2">
    <location>
        <begin position="129"/>
        <end position="141"/>
    </location>
</feature>
<evidence type="ECO:0000313" key="4">
    <source>
        <dbReference type="Proteomes" id="UP001212841"/>
    </source>
</evidence>
<dbReference type="AlphaFoldDB" id="A0AAD5S4X3"/>
<feature type="coiled-coil region" evidence="1">
    <location>
        <begin position="447"/>
        <end position="516"/>
    </location>
</feature>
<dbReference type="Proteomes" id="UP001212841">
    <property type="component" value="Unassembled WGS sequence"/>
</dbReference>
<accession>A0AAD5S4X3</accession>
<sequence>MSTPNKYPVGVRCLGNLLSLDVAGIRKAFNLHKSTYTEATLKDYRRSMEEWSNAMATGATKVDPTIDCPLILDNHFTTTSAITMDQLAWHPAFAIKNPTPMEVEEARSEFIPPWTLLAYDPLSKEKDQATAASTSTFPTTSMDIDPPTPTVASKRKNSGSAADKKTGRKKVLVGSDSDLSEVSEDEEKVEKGKSKKRTRGKFISELEVYELPGAVVQLRKVALDKRGLPDSECSVGDLLAELKGKETRMELVVDYEGMLGVDSAKGKLENGFEGWTLRVDRGKKDDGKSACFCGRAKDGNSDGELVECFCNMFTDGSKGSMCSGWKKSGGWMHWGCAGRLEKKGVDAVRRRTKPFVCVACSYLHPLRTWNIMTCILHILPEHHIIEEIQLREATHRRLMDILGPEFCEEKGGEIVLREQRVVLLFEEIRKVGIRSLDVLRNTDERVIRRMEGRIKELGEELETTVAKQANHQKELDRKEALRREMEVKYNSSERRVRELEEELKGRKEAFEVIRREKKEVEKRNMGLIGELRELKG</sequence>
<protein>
    <submittedName>
        <fullName evidence="3">Uncharacterized protein</fullName>
    </submittedName>
</protein>